<evidence type="ECO:0000313" key="3">
    <source>
        <dbReference type="Proteomes" id="UP000245974"/>
    </source>
</evidence>
<evidence type="ECO:0008006" key="4">
    <source>
        <dbReference type="Google" id="ProtNLM"/>
    </source>
</evidence>
<reference evidence="3" key="1">
    <citation type="submission" date="2018-03" db="EMBL/GenBank/DDBJ databases">
        <authorList>
            <person name="Blom J."/>
        </authorList>
    </citation>
    <scope>NUCLEOTIDE SEQUENCE [LARGE SCALE GENOMIC DNA]</scope>
    <source>
        <strain evidence="3">KPC-SM-21</strain>
    </source>
</reference>
<evidence type="ECO:0000313" key="2">
    <source>
        <dbReference type="EMBL" id="SPL72594.1"/>
    </source>
</evidence>
<protein>
    <recommendedName>
        <fullName evidence="4">FUSC family protein</fullName>
    </recommendedName>
</protein>
<name>A0A2U3N4P8_9GAMM</name>
<dbReference type="OrthoDB" id="6710316at2"/>
<keyword evidence="1" id="KW-0812">Transmembrane</keyword>
<dbReference type="AlphaFoldDB" id="A0A2U3N4P8"/>
<dbReference type="InParanoid" id="A0A2U3N4P8"/>
<dbReference type="Proteomes" id="UP000245974">
    <property type="component" value="Unassembled WGS sequence"/>
</dbReference>
<keyword evidence="3" id="KW-1185">Reference proteome</keyword>
<evidence type="ECO:0000256" key="1">
    <source>
        <dbReference type="SAM" id="Phobius"/>
    </source>
</evidence>
<keyword evidence="1" id="KW-0472">Membrane</keyword>
<dbReference type="EMBL" id="OOGT01000367">
    <property type="protein sequence ID" value="SPL72594.1"/>
    <property type="molecule type" value="Genomic_DNA"/>
</dbReference>
<gene>
    <name evidence="2" type="ORF">KPC_3772</name>
</gene>
<dbReference type="RefSeq" id="WP_121975969.1">
    <property type="nucleotide sequence ID" value="NZ_OOGT01000367.1"/>
</dbReference>
<feature type="transmembrane region" description="Helical" evidence="1">
    <location>
        <begin position="43"/>
        <end position="62"/>
    </location>
</feature>
<accession>A0A2U3N4P8</accession>
<organism evidence="2 3">
    <name type="scientific">Acinetobacter stercoris</name>
    <dbReference type="NCBI Taxonomy" id="2126983"/>
    <lineage>
        <taxon>Bacteria</taxon>
        <taxon>Pseudomonadati</taxon>
        <taxon>Pseudomonadota</taxon>
        <taxon>Gammaproteobacteria</taxon>
        <taxon>Moraxellales</taxon>
        <taxon>Moraxellaceae</taxon>
        <taxon>Acinetobacter</taxon>
    </lineage>
</organism>
<feature type="transmembrane region" description="Helical" evidence="1">
    <location>
        <begin position="68"/>
        <end position="85"/>
    </location>
</feature>
<sequence length="98" mass="11264">MEKIIQPNQEELPYSLHKISHTFDQSKIPFHQLEQELNRQSHIFIVVLGTVIGACISLAIGYATHASLIVFLLLMLLPIAISYLLRKVYIHTLLHFQD</sequence>
<proteinExistence type="predicted"/>
<keyword evidence="1" id="KW-1133">Transmembrane helix</keyword>